<organism evidence="2 3">
    <name type="scientific">Alteromonas macleodii (strain English Channel 673)</name>
    <dbReference type="NCBI Taxonomy" id="1004788"/>
    <lineage>
        <taxon>Bacteria</taxon>
        <taxon>Pseudomonadati</taxon>
        <taxon>Pseudomonadota</taxon>
        <taxon>Gammaproteobacteria</taxon>
        <taxon>Alteromonadales</taxon>
        <taxon>Alteromonadaceae</taxon>
        <taxon>Alteromonas/Salinimonas group</taxon>
        <taxon>Alteromonas</taxon>
    </lineage>
</organism>
<dbReference type="Pfam" id="PF06252">
    <property type="entry name" value="GemA"/>
    <property type="match status" value="1"/>
</dbReference>
<proteinExistence type="predicted"/>
<gene>
    <name evidence="2" type="ordered locus">AMEC673_08965</name>
</gene>
<evidence type="ECO:0000259" key="1">
    <source>
        <dbReference type="Pfam" id="PF08765"/>
    </source>
</evidence>
<dbReference type="InterPro" id="IPR014875">
    <property type="entry name" value="Mor_transcription_activator"/>
</dbReference>
<dbReference type="AlphaFoldDB" id="A0AB32ZYF1"/>
<evidence type="ECO:0000313" key="2">
    <source>
        <dbReference type="EMBL" id="AFT74487.1"/>
    </source>
</evidence>
<accession>A0AB32ZYF1</accession>
<sequence>MSIKRGLITKIHVAKAQLKMDEDTYRNLLQRVTGKNSCVGMNVEQLERVMDEMKDKGFKVRKASSGRRLSPKSKGTGIDKIRAIWITMYQQGFVRDGSESALDAYVSRIVNVSHVGWLKDESLAQALESLKNWHRREMAIKLIAEGYTVLKGHRKVWSTEKAHYQGGECRYLPRGERLQQELRDIQMFRLWHNHNWPVEKIRKEYCPELNQIRVYEILRTKREEYRNKIQPQLI</sequence>
<reference evidence="3" key="1">
    <citation type="journal article" date="2012" name="Sci. Rep.">
        <title>Genomes of surface isolates of Alteromonas macleodii: the life of a widespread marine opportunistic copiotroph.</title>
        <authorList>
            <person name="Lopez-Perez M."/>
            <person name="Gonzaga A."/>
            <person name="Martin-Cuadrado A.B."/>
            <person name="Onyshchenko O."/>
            <person name="Ghavidel A."/>
            <person name="Ghai R."/>
            <person name="Rodriguez-Valera F."/>
        </authorList>
    </citation>
    <scope>NUCLEOTIDE SEQUENCE [LARGE SCALE GENOMIC DNA]</scope>
    <source>
        <strain evidence="3">English Channel 673</strain>
    </source>
</reference>
<protein>
    <recommendedName>
        <fullName evidence="1">Mor transcription activator domain-containing protein</fullName>
    </recommendedName>
</protein>
<name>A0AB32ZYF1_ALTME</name>
<dbReference type="Proteomes" id="UP000006296">
    <property type="component" value="Chromosome"/>
</dbReference>
<dbReference type="InterPro" id="IPR009363">
    <property type="entry name" value="Phage_Mu_Gp16"/>
</dbReference>
<dbReference type="Pfam" id="PF08765">
    <property type="entry name" value="Mor"/>
    <property type="match status" value="1"/>
</dbReference>
<dbReference type="EMBL" id="CP003844">
    <property type="protein sequence ID" value="AFT74487.1"/>
    <property type="molecule type" value="Genomic_DNA"/>
</dbReference>
<dbReference type="RefSeq" id="WP_014976462.1">
    <property type="nucleotide sequence ID" value="NC_018678.1"/>
</dbReference>
<feature type="domain" description="Mor transcription activator" evidence="1">
    <location>
        <begin position="161"/>
        <end position="233"/>
    </location>
</feature>
<dbReference type="Gene3D" id="1.10.10.60">
    <property type="entry name" value="Homeodomain-like"/>
    <property type="match status" value="1"/>
</dbReference>
<dbReference type="KEGG" id="amg:AMEC673_08965"/>
<evidence type="ECO:0000313" key="3">
    <source>
        <dbReference type="Proteomes" id="UP000006296"/>
    </source>
</evidence>